<proteinExistence type="predicted"/>
<feature type="compositionally biased region" description="Basic and acidic residues" evidence="1">
    <location>
        <begin position="252"/>
        <end position="267"/>
    </location>
</feature>
<evidence type="ECO:0000313" key="3">
    <source>
        <dbReference type="Proteomes" id="UP000030225"/>
    </source>
</evidence>
<sequence length="297" mass="32397">MALRPKSTGNTGTPREFVNLPEPTPGNHEARVSLIVYLGEQNREDFVDENGESKAQKPVDQVAVFADLVEEVVDYGGDIGEQQYRLMLNKSFRGEVSGITLQATPPRDGEGRIVEGGIWTYHPNSPLTKLAKAMQPGAATAILDGTDLDIEPLLNQPFMCTVNVKKTPAKNDKKDKDGNPLIYTNVSFGGATQVPAKMMRAGVAELRQKPLLIDFDNVTIESARLLRRDVIRKIQQANNLAGTRMEAVLRELAKERGDKAPEAREAPAPRPVATQQSAPPAQGPASDVDSFDDDIPF</sequence>
<accession>A0A0A1IVQ2</accession>
<name>A0A0A1IVQ2_9CAUD</name>
<protein>
    <submittedName>
        <fullName evidence="2">Uncharacterized protein</fullName>
    </submittedName>
</protein>
<evidence type="ECO:0000256" key="1">
    <source>
        <dbReference type="SAM" id="MobiDB-lite"/>
    </source>
</evidence>
<organism evidence="2 3">
    <name type="scientific">Pseudomonas phage vB_PaeM_PAO1_Ab17</name>
    <dbReference type="NCBI Taxonomy" id="1548904"/>
    <lineage>
        <taxon>Viruses</taxon>
        <taxon>Duplodnaviria</taxon>
        <taxon>Heunggongvirae</taxon>
        <taxon>Uroviricota</taxon>
        <taxon>Caudoviricetes</taxon>
        <taxon>Vandenendeviridae</taxon>
        <taxon>Nankokuvirus</taxon>
        <taxon>Nankokuvirus Ab03</taxon>
    </lineage>
</organism>
<dbReference type="Proteomes" id="UP000030225">
    <property type="component" value="Segment"/>
</dbReference>
<gene>
    <name evidence="2" type="primary">ORF100</name>
</gene>
<dbReference type="EMBL" id="LN610576">
    <property type="protein sequence ID" value="CEF89590.1"/>
    <property type="molecule type" value="Genomic_DNA"/>
</dbReference>
<feature type="region of interest" description="Disordered" evidence="1">
    <location>
        <begin position="1"/>
        <end position="25"/>
    </location>
</feature>
<feature type="region of interest" description="Disordered" evidence="1">
    <location>
        <begin position="252"/>
        <end position="297"/>
    </location>
</feature>
<evidence type="ECO:0000313" key="2">
    <source>
        <dbReference type="EMBL" id="CEF89590.1"/>
    </source>
</evidence>
<reference evidence="3" key="1">
    <citation type="journal article" date="2015" name="PLoS ONE">
        <title>Investigation of a Large Collection of Pseudomonas aeruginosa Bacteriophages Collected from a Single Environmental Source in Abidjan, Cote d'Ivoire.</title>
        <authorList>
            <person name="Essoh C."/>
            <person name="Latino L."/>
            <person name="Midoux C."/>
            <person name="Blouin Y."/>
            <person name="Loukou G."/>
            <person name="Nguetta S.P."/>
            <person name="Lathro S."/>
            <person name="Cablanmian A."/>
            <person name="Kouassi A.K."/>
            <person name="Vergnaud G."/>
            <person name="Pourcel C."/>
        </authorList>
    </citation>
    <scope>NUCLEOTIDE SEQUENCE [LARGE SCALE GENOMIC DNA]</scope>
</reference>